<dbReference type="Pfam" id="PF06078">
    <property type="entry name" value="DUF937"/>
    <property type="match status" value="1"/>
</dbReference>
<dbReference type="HOGENOM" id="CLU_1523680_0_0_3"/>
<evidence type="ECO:0000313" key="1">
    <source>
        <dbReference type="EMBL" id="KEI67901.1"/>
    </source>
</evidence>
<protein>
    <recommendedName>
        <fullName evidence="3">DUF937 domain-containing protein</fullName>
    </recommendedName>
</protein>
<name>A0A073CIH5_PLAA1</name>
<dbReference type="eggNOG" id="COG5403">
    <property type="taxonomic scope" value="Bacteria"/>
</dbReference>
<keyword evidence="2" id="KW-1185">Reference proteome</keyword>
<dbReference type="Proteomes" id="UP000027395">
    <property type="component" value="Chromosome"/>
</dbReference>
<evidence type="ECO:0008006" key="3">
    <source>
        <dbReference type="Google" id="ProtNLM"/>
    </source>
</evidence>
<proteinExistence type="predicted"/>
<evidence type="ECO:0000313" key="2">
    <source>
        <dbReference type="Proteomes" id="UP000027395"/>
    </source>
</evidence>
<organism evidence="1 2">
    <name type="scientific">Planktothrix agardhii (strain NIVA-CYA 126/8)</name>
    <dbReference type="NCBI Taxonomy" id="388467"/>
    <lineage>
        <taxon>Bacteria</taxon>
        <taxon>Bacillati</taxon>
        <taxon>Cyanobacteriota</taxon>
        <taxon>Cyanophyceae</taxon>
        <taxon>Oscillatoriophycideae</taxon>
        <taxon>Oscillatoriales</taxon>
        <taxon>Microcoleaceae</taxon>
        <taxon>Planktothrix</taxon>
    </lineage>
</organism>
<dbReference type="InterPro" id="IPR009282">
    <property type="entry name" value="DUF937"/>
</dbReference>
<dbReference type="AlphaFoldDB" id="A0A073CIH5"/>
<accession>A0A073CIH5</accession>
<gene>
    <name evidence="1" type="ORF">A19Y_3070</name>
</gene>
<reference evidence="1 2" key="1">
    <citation type="journal article" date="2014" name="Appl. Environ. Microbiol.">
        <title>Elucidation of insertion elements encoded on plasmids and in vitro construction of shuttle vectors from the toxic cyanobacterium Planktothrix.</title>
        <authorList>
            <person name="Christiansen G."/>
            <person name="Goesmann A."/>
            <person name="Kurmayer R."/>
        </authorList>
    </citation>
    <scope>NUCLEOTIDE SEQUENCE [LARGE SCALE GENOMIC DNA]</scope>
    <source>
        <strain evidence="1 2">NIVA-CYA 126/8</strain>
    </source>
</reference>
<dbReference type="RefSeq" id="WP_042155154.1">
    <property type="nucleotide sequence ID" value="NZ_CM002803.1"/>
</dbReference>
<dbReference type="PATRIC" id="fig|388467.6.peg.3015"/>
<sequence>MGLFDQILTALNDPNTVGNTDQIRGILNTAQQLGNQLGIAPETSQMVMSMVGSSVRSSLQEKQTEIGNDGVQNLVNQFAGITSNPQAVEMLFSSTQQQQLIQTVSQHTGVSAQTIQSVLPMVVPLVLNLLKTGTNQQQSASASNSVLNSFFDADGDGDVDIADAMRLGGQYFKG</sequence>
<dbReference type="STRING" id="388467.A19Y_3070"/>
<dbReference type="GeneID" id="77288470"/>
<dbReference type="EMBL" id="CM002803">
    <property type="protein sequence ID" value="KEI67901.1"/>
    <property type="molecule type" value="Genomic_DNA"/>
</dbReference>